<evidence type="ECO:0000256" key="2">
    <source>
        <dbReference type="SAM" id="MobiDB-lite"/>
    </source>
</evidence>
<keyword evidence="5" id="KW-1185">Reference proteome</keyword>
<dbReference type="AlphaFoldDB" id="A0A5A8C7L7"/>
<evidence type="ECO:0000256" key="1">
    <source>
        <dbReference type="ARBA" id="ARBA00022676"/>
    </source>
</evidence>
<evidence type="ECO:0000313" key="5">
    <source>
        <dbReference type="Proteomes" id="UP000323011"/>
    </source>
</evidence>
<dbReference type="PANTHER" id="PTHR45947:SF3">
    <property type="entry name" value="SULFOQUINOVOSYL TRANSFERASE SQD2"/>
    <property type="match status" value="1"/>
</dbReference>
<sequence length="846" mass="88899">MGAILHPNAVPRVSDKPQVRIAGRDDGTVATFRALGPDGKATGHSQPVTVTAAARTNASGCYMSLRATIWSAAVNQAIASLQPGISAVSWLRADMQPLLGSCSAQAVVWCPRTVAAAFGWAPVAVGIPPPENDDDHVLHGLVPVASDESMFEAVRVEAPRLSSVQQALASRHRARFGGASPLGDLAPLLDAYMWGSAQMAPRWGQGRGAESSAAQQPSASPPSRRPKVCFWGTFSMNGVTTGWASIVRGWNELHARQQAGSASEQGVVVPIARVIAATFRDLAALELFRDAGAEVADCGRATRTWVGPMHPESDVQESLRLHATLVGPELSEWWQSQFGVNGSTAHRRVHKSTLGPGIDELDMSAFGPNWPDGSAEAVLRNALRRLCTWNFHGRPWRMNQPVSPRADGEPGRMRLPLGASLWPGMGRDANLLRMCEQNHPWLEQYVGWLLRGQAMAATALAGCDVLVSTSDAGQDSAYFAVSASLAGVRASVVDAISVTRHTDNERRRMCDTAATALVSWSGLTRDLTATRCAVLGVPVCRAGSTVLGWSGPSARETASAMVSSGRPILGLDPGLFVGLAPDDLGSCDVPTRHNSVAMPAVILPVGIPPVPVLRNATARGLASPRRVGFVGRIASEKSVALAVLGVAAALRPSDPPTEMLIIGKGSLAWQLQNMVDRKQLFRPPHSFRMTGLLTGRQLAEAIASLDAMVFTSLRFESETFGLVPLEAMAAGVPVVAYGTGGSSDFIVNGSTAVVPAAPDAESLARAVRVALSPEGEQIAATAKAVADSALSEERAAVKWARFLGCLAGCPEGGMEGFVALTEAGAASPALVAHRACARECAMHQSG</sequence>
<keyword evidence="1" id="KW-0328">Glycosyltransferase</keyword>
<dbReference type="SUPFAM" id="SSF53756">
    <property type="entry name" value="UDP-Glycosyltransferase/glycogen phosphorylase"/>
    <property type="match status" value="1"/>
</dbReference>
<feature type="region of interest" description="Disordered" evidence="2">
    <location>
        <begin position="203"/>
        <end position="225"/>
    </location>
</feature>
<keyword evidence="1" id="KW-0808">Transferase</keyword>
<dbReference type="InterPro" id="IPR001296">
    <property type="entry name" value="Glyco_trans_1"/>
</dbReference>
<feature type="domain" description="Glycosyl transferase family 1" evidence="3">
    <location>
        <begin position="625"/>
        <end position="774"/>
    </location>
</feature>
<dbReference type="PANTHER" id="PTHR45947">
    <property type="entry name" value="SULFOQUINOVOSYL TRANSFERASE SQD2"/>
    <property type="match status" value="1"/>
</dbReference>
<feature type="compositionally biased region" description="Low complexity" evidence="2">
    <location>
        <begin position="211"/>
        <end position="222"/>
    </location>
</feature>
<dbReference type="EMBL" id="VLTN01000047">
    <property type="protein sequence ID" value="KAA0149023.1"/>
    <property type="molecule type" value="Genomic_DNA"/>
</dbReference>
<reference evidence="4 5" key="1">
    <citation type="submission" date="2019-07" db="EMBL/GenBank/DDBJ databases">
        <title>Genomes of Cafeteria roenbergensis.</title>
        <authorList>
            <person name="Fischer M.G."/>
            <person name="Hackl T."/>
            <person name="Roman M."/>
        </authorList>
    </citation>
    <scope>NUCLEOTIDE SEQUENCE [LARGE SCALE GENOMIC DNA]</scope>
    <source>
        <strain evidence="4 5">BVI</strain>
    </source>
</reference>
<dbReference type="Gene3D" id="3.40.50.2000">
    <property type="entry name" value="Glycogen Phosphorylase B"/>
    <property type="match status" value="2"/>
</dbReference>
<dbReference type="Pfam" id="PF00534">
    <property type="entry name" value="Glycos_transf_1"/>
    <property type="match status" value="1"/>
</dbReference>
<dbReference type="Proteomes" id="UP000323011">
    <property type="component" value="Unassembled WGS sequence"/>
</dbReference>
<proteinExistence type="predicted"/>
<dbReference type="CDD" id="cd03801">
    <property type="entry name" value="GT4_PimA-like"/>
    <property type="match status" value="1"/>
</dbReference>
<name>A0A5A8C7L7_CAFRO</name>
<organism evidence="4 5">
    <name type="scientific">Cafeteria roenbergensis</name>
    <name type="common">Marine flagellate</name>
    <dbReference type="NCBI Taxonomy" id="33653"/>
    <lineage>
        <taxon>Eukaryota</taxon>
        <taxon>Sar</taxon>
        <taxon>Stramenopiles</taxon>
        <taxon>Bigyra</taxon>
        <taxon>Opalozoa</taxon>
        <taxon>Bicosoecida</taxon>
        <taxon>Cafeteriaceae</taxon>
        <taxon>Cafeteria</taxon>
    </lineage>
</organism>
<dbReference type="InterPro" id="IPR050194">
    <property type="entry name" value="Glycosyltransferase_grp1"/>
</dbReference>
<protein>
    <recommendedName>
        <fullName evidence="3">Glycosyl transferase family 1 domain-containing protein</fullName>
    </recommendedName>
</protein>
<comment type="caution">
    <text evidence="4">The sequence shown here is derived from an EMBL/GenBank/DDBJ whole genome shotgun (WGS) entry which is preliminary data.</text>
</comment>
<gene>
    <name evidence="4" type="ORF">FNF29_06314</name>
</gene>
<evidence type="ECO:0000259" key="3">
    <source>
        <dbReference type="Pfam" id="PF00534"/>
    </source>
</evidence>
<accession>A0A5A8C7L7</accession>
<evidence type="ECO:0000313" key="4">
    <source>
        <dbReference type="EMBL" id="KAA0149023.1"/>
    </source>
</evidence>
<dbReference type="GO" id="GO:0016757">
    <property type="term" value="F:glycosyltransferase activity"/>
    <property type="evidence" value="ECO:0007669"/>
    <property type="project" value="UniProtKB-KW"/>
</dbReference>